<accession>A0A371E8X4</accession>
<protein>
    <submittedName>
        <fullName evidence="1">Uncharacterized protein</fullName>
    </submittedName>
</protein>
<feature type="non-terminal residue" evidence="1">
    <location>
        <position position="1"/>
    </location>
</feature>
<keyword evidence="2" id="KW-1185">Reference proteome</keyword>
<dbReference type="EMBL" id="QJKJ01015461">
    <property type="protein sequence ID" value="RDX62485.1"/>
    <property type="molecule type" value="Genomic_DNA"/>
</dbReference>
<gene>
    <name evidence="1" type="ORF">CR513_59174</name>
</gene>
<reference evidence="1" key="1">
    <citation type="submission" date="2018-05" db="EMBL/GenBank/DDBJ databases">
        <title>Draft genome of Mucuna pruriens seed.</title>
        <authorList>
            <person name="Nnadi N.E."/>
            <person name="Vos R."/>
            <person name="Hasami M.H."/>
            <person name="Devisetty U.K."/>
            <person name="Aguiy J.C."/>
        </authorList>
    </citation>
    <scope>NUCLEOTIDE SEQUENCE [LARGE SCALE GENOMIC DNA]</scope>
    <source>
        <strain evidence="1">JCA_2017</strain>
    </source>
</reference>
<dbReference type="AlphaFoldDB" id="A0A371E8X4"/>
<evidence type="ECO:0000313" key="2">
    <source>
        <dbReference type="Proteomes" id="UP000257109"/>
    </source>
</evidence>
<dbReference type="Proteomes" id="UP000257109">
    <property type="component" value="Unassembled WGS sequence"/>
</dbReference>
<evidence type="ECO:0000313" key="1">
    <source>
        <dbReference type="EMBL" id="RDX62485.1"/>
    </source>
</evidence>
<organism evidence="1 2">
    <name type="scientific">Mucuna pruriens</name>
    <name type="common">Velvet bean</name>
    <name type="synonym">Dolichos pruriens</name>
    <dbReference type="NCBI Taxonomy" id="157652"/>
    <lineage>
        <taxon>Eukaryota</taxon>
        <taxon>Viridiplantae</taxon>
        <taxon>Streptophyta</taxon>
        <taxon>Embryophyta</taxon>
        <taxon>Tracheophyta</taxon>
        <taxon>Spermatophyta</taxon>
        <taxon>Magnoliopsida</taxon>
        <taxon>eudicotyledons</taxon>
        <taxon>Gunneridae</taxon>
        <taxon>Pentapetalae</taxon>
        <taxon>rosids</taxon>
        <taxon>fabids</taxon>
        <taxon>Fabales</taxon>
        <taxon>Fabaceae</taxon>
        <taxon>Papilionoideae</taxon>
        <taxon>50 kb inversion clade</taxon>
        <taxon>NPAAA clade</taxon>
        <taxon>indigoferoid/millettioid clade</taxon>
        <taxon>Phaseoleae</taxon>
        <taxon>Mucuna</taxon>
    </lineage>
</organism>
<proteinExistence type="predicted"/>
<comment type="caution">
    <text evidence="1">The sequence shown here is derived from an EMBL/GenBank/DDBJ whole genome shotgun (WGS) entry which is preliminary data.</text>
</comment>
<sequence length="77" mass="8445">MSAQDTTPSHKSSGLDFMMSITSKPLNELTFGKAVFSPVKVSVSFNSTDASHPCKMPARMMKRNIKISMAYTNLSEV</sequence>
<name>A0A371E8X4_MUCPR</name>